<feature type="compositionally biased region" description="Basic and acidic residues" evidence="1">
    <location>
        <begin position="155"/>
        <end position="166"/>
    </location>
</feature>
<dbReference type="PANTHER" id="PTHR37162:SF10">
    <property type="entry name" value="DUF4371 DOMAIN-CONTAINING PROTEIN"/>
    <property type="match status" value="1"/>
</dbReference>
<feature type="compositionally biased region" description="Basic and acidic residues" evidence="1">
    <location>
        <begin position="300"/>
        <end position="310"/>
    </location>
</feature>
<feature type="region of interest" description="Disordered" evidence="1">
    <location>
        <begin position="223"/>
        <end position="246"/>
    </location>
</feature>
<evidence type="ECO:0000313" key="2">
    <source>
        <dbReference type="EMBL" id="KAJ8021093.1"/>
    </source>
</evidence>
<evidence type="ECO:0000313" key="3">
    <source>
        <dbReference type="Proteomes" id="UP001152320"/>
    </source>
</evidence>
<feature type="compositionally biased region" description="Polar residues" evidence="1">
    <location>
        <begin position="271"/>
        <end position="299"/>
    </location>
</feature>
<dbReference type="EMBL" id="JAIZAY010000022">
    <property type="protein sequence ID" value="KAJ8021093.1"/>
    <property type="molecule type" value="Genomic_DNA"/>
</dbReference>
<comment type="caution">
    <text evidence="2">The sequence shown here is derived from an EMBL/GenBank/DDBJ whole genome shotgun (WGS) entry which is preliminary data.</text>
</comment>
<evidence type="ECO:0000256" key="1">
    <source>
        <dbReference type="SAM" id="MobiDB-lite"/>
    </source>
</evidence>
<dbReference type="Proteomes" id="UP001152320">
    <property type="component" value="Chromosome 22"/>
</dbReference>
<protein>
    <submittedName>
        <fullName evidence="2">Uncharacterized protein</fullName>
    </submittedName>
</protein>
<gene>
    <name evidence="2" type="ORF">HOLleu_40864</name>
</gene>
<name>A0A9Q1BD48_HOLLE</name>
<organism evidence="2 3">
    <name type="scientific">Holothuria leucospilota</name>
    <name type="common">Black long sea cucumber</name>
    <name type="synonym">Mertensiothuria leucospilota</name>
    <dbReference type="NCBI Taxonomy" id="206669"/>
    <lineage>
        <taxon>Eukaryota</taxon>
        <taxon>Metazoa</taxon>
        <taxon>Echinodermata</taxon>
        <taxon>Eleutherozoa</taxon>
        <taxon>Echinozoa</taxon>
        <taxon>Holothuroidea</taxon>
        <taxon>Aspidochirotacea</taxon>
        <taxon>Aspidochirotida</taxon>
        <taxon>Holothuriidae</taxon>
        <taxon>Holothuria</taxon>
    </lineage>
</organism>
<feature type="region of interest" description="Disordered" evidence="1">
    <location>
        <begin position="155"/>
        <end position="178"/>
    </location>
</feature>
<proteinExistence type="predicted"/>
<keyword evidence="3" id="KW-1185">Reference proteome</keyword>
<reference evidence="2" key="1">
    <citation type="submission" date="2021-10" db="EMBL/GenBank/DDBJ databases">
        <title>Tropical sea cucumber genome reveals ecological adaptation and Cuvierian tubules defense mechanism.</title>
        <authorList>
            <person name="Chen T."/>
        </authorList>
    </citation>
    <scope>NUCLEOTIDE SEQUENCE</scope>
    <source>
        <strain evidence="2">Nanhai2018</strain>
        <tissue evidence="2">Muscle</tissue>
    </source>
</reference>
<feature type="region of interest" description="Disordered" evidence="1">
    <location>
        <begin position="270"/>
        <end position="312"/>
    </location>
</feature>
<accession>A0A9Q1BD48</accession>
<dbReference type="PANTHER" id="PTHR37162">
    <property type="entry name" value="HAT FAMILY DIMERISATION DOMAINCONTAINING PROTEIN-RELATED"/>
    <property type="match status" value="1"/>
</dbReference>
<feature type="compositionally biased region" description="Polar residues" evidence="1">
    <location>
        <begin position="230"/>
        <end position="246"/>
    </location>
</feature>
<dbReference type="OrthoDB" id="6116262at2759"/>
<dbReference type="AlphaFoldDB" id="A0A9Q1BD48"/>
<sequence>MEAKGKQPQKGKPACRYREAYSNEFMCMKKSTKGDRYIFCAICRQDIGISHGGRHEIVKHLSNNKHISNEKAETSAKSSSQKISKFFQKEDHKYFIDKSQLRHKRIIELQVEHGQEVKKILKHVSTRWLSLERAISRLLDYWDPLLCFFKEESCASRKPNNDDTTKSRKGVPKSGSDSTFVEKTKITSVSSGLVNPGRRAQGDSSSNLKWRIPVTCSTVRSPEKKRKLVSIQTNQNLEQENTPTTSKQVKGFDLTKYLFNQQVLADKQKKCNNSKVKSTSEGVKNKSKVSAKTDNSQTSETKKQQNENKPTRIFNQLKDPNCRLYAFFLKATLRCFNRSNEMLQRDEPQVHKIHDIIVDQLSSNLAKFIKADILVGAKDITKLDFVNEEHHKDNEEIFIGHDCEGPLLRIRKSWTQSSSTKMLGKFTLHAASI</sequence>